<proteinExistence type="inferred from homology"/>
<dbReference type="GO" id="GO:0005737">
    <property type="term" value="C:cytoplasm"/>
    <property type="evidence" value="ECO:0007669"/>
    <property type="project" value="TreeGrafter"/>
</dbReference>
<feature type="compositionally biased region" description="Basic and acidic residues" evidence="6">
    <location>
        <begin position="168"/>
        <end position="182"/>
    </location>
</feature>
<evidence type="ECO:0000256" key="3">
    <source>
        <dbReference type="PIRSR" id="PIRSR036514-1"/>
    </source>
</evidence>
<feature type="region of interest" description="Disordered" evidence="6">
    <location>
        <begin position="144"/>
        <end position="182"/>
    </location>
</feature>
<dbReference type="GO" id="GO:0042026">
    <property type="term" value="P:protein refolding"/>
    <property type="evidence" value="ECO:0007669"/>
    <property type="project" value="TreeGrafter"/>
</dbReference>
<accession>A0A1B6EDB9</accession>
<dbReference type="Gene3D" id="2.60.40.790">
    <property type="match status" value="1"/>
</dbReference>
<dbReference type="InterPro" id="IPR002068">
    <property type="entry name" value="A-crystallin/Hsp20_dom"/>
</dbReference>
<evidence type="ECO:0000313" key="9">
    <source>
        <dbReference type="EMBL" id="JAS35880.1"/>
    </source>
</evidence>
<dbReference type="EMBL" id="GEDC01001418">
    <property type="protein sequence ID" value="JAS35880.1"/>
    <property type="molecule type" value="Transcribed_RNA"/>
</dbReference>
<feature type="binding site" evidence="3">
    <location>
        <position position="107"/>
    </location>
    <ligand>
        <name>Zn(2+)</name>
        <dbReference type="ChEBI" id="CHEBI:29105"/>
        <label>2</label>
    </ligand>
</feature>
<dbReference type="PANTHER" id="PTHR45640:SF13">
    <property type="entry name" value="HEAT SHOCK PROTEIN 22-RELATED"/>
    <property type="match status" value="1"/>
</dbReference>
<dbReference type="GO" id="GO:0051082">
    <property type="term" value="F:unfolded protein binding"/>
    <property type="evidence" value="ECO:0007669"/>
    <property type="project" value="TreeGrafter"/>
</dbReference>
<dbReference type="GO" id="GO:0005634">
    <property type="term" value="C:nucleus"/>
    <property type="evidence" value="ECO:0007669"/>
    <property type="project" value="TreeGrafter"/>
</dbReference>
<evidence type="ECO:0000256" key="1">
    <source>
        <dbReference type="ARBA" id="ARBA00023016"/>
    </source>
</evidence>
<dbReference type="GO" id="GO:0009408">
    <property type="term" value="P:response to heat"/>
    <property type="evidence" value="ECO:0007669"/>
    <property type="project" value="UniProtKB-ARBA"/>
</dbReference>
<evidence type="ECO:0000259" key="7">
    <source>
        <dbReference type="PROSITE" id="PS01031"/>
    </source>
</evidence>
<dbReference type="SUPFAM" id="SSF49764">
    <property type="entry name" value="HSP20-like chaperones"/>
    <property type="match status" value="1"/>
</dbReference>
<evidence type="ECO:0000256" key="4">
    <source>
        <dbReference type="PROSITE-ProRule" id="PRU00285"/>
    </source>
</evidence>
<evidence type="ECO:0000256" key="5">
    <source>
        <dbReference type="RuleBase" id="RU003616"/>
    </source>
</evidence>
<dbReference type="InterPro" id="IPR055269">
    <property type="entry name" value="Alpha-crystallin/HSP_16"/>
</dbReference>
<dbReference type="Pfam" id="PF00011">
    <property type="entry name" value="HSP20"/>
    <property type="match status" value="1"/>
</dbReference>
<dbReference type="InterPro" id="IPR008978">
    <property type="entry name" value="HSP20-like_chaperone"/>
</dbReference>
<sequence length="182" mass="20487">MSILPLILADDLLDHPSSLFDQHFGIGIPSRDLIRERYSSLPLRTGYLRPWRHVHSSDSGLSNIVNDKDGMKVSLDVQQFKPEELQVKVSDGFLVVDGKHEERSDEHGFVSRQFTRRYKIPSNVDVNALASTLSSDGVLQLHAPKKVSKDSKEKIISITQTHQPAIKNSEENKPENKKPKPA</sequence>
<dbReference type="CDD" id="cd06526">
    <property type="entry name" value="metazoan_ACD"/>
    <property type="match status" value="1"/>
</dbReference>
<reference evidence="9" key="1">
    <citation type="submission" date="2015-12" db="EMBL/GenBank/DDBJ databases">
        <title>De novo transcriptome assembly of four potential Pierce s Disease insect vectors from Arizona vineyards.</title>
        <authorList>
            <person name="Tassone E.E."/>
        </authorList>
    </citation>
    <scope>NUCLEOTIDE SEQUENCE</scope>
</reference>
<organism evidence="9">
    <name type="scientific">Clastoptera arizonana</name>
    <name type="common">Arizona spittle bug</name>
    <dbReference type="NCBI Taxonomy" id="38151"/>
    <lineage>
        <taxon>Eukaryota</taxon>
        <taxon>Metazoa</taxon>
        <taxon>Ecdysozoa</taxon>
        <taxon>Arthropoda</taxon>
        <taxon>Hexapoda</taxon>
        <taxon>Insecta</taxon>
        <taxon>Pterygota</taxon>
        <taxon>Neoptera</taxon>
        <taxon>Paraneoptera</taxon>
        <taxon>Hemiptera</taxon>
        <taxon>Auchenorrhyncha</taxon>
        <taxon>Cercopoidea</taxon>
        <taxon>Clastopteridae</taxon>
        <taxon>Clastoptera</taxon>
    </lineage>
</organism>
<evidence type="ECO:0000256" key="6">
    <source>
        <dbReference type="SAM" id="MobiDB-lite"/>
    </source>
</evidence>
<name>A0A1B6EDB9_9HEMI</name>
<dbReference type="EMBL" id="GEDC01003708">
    <property type="protein sequence ID" value="JAS33590.1"/>
    <property type="molecule type" value="Transcribed_RNA"/>
</dbReference>
<dbReference type="InterPro" id="IPR001436">
    <property type="entry name" value="Alpha-crystallin/sHSP_animal"/>
</dbReference>
<keyword evidence="3" id="KW-0479">Metal-binding</keyword>
<dbReference type="PRINTS" id="PR00299">
    <property type="entry name" value="ACRYSTALLIN"/>
</dbReference>
<dbReference type="PIRSF" id="PIRSF036514">
    <property type="entry name" value="Sm_HSP_B1"/>
    <property type="match status" value="1"/>
</dbReference>
<dbReference type="GO" id="GO:0046872">
    <property type="term" value="F:metal ion binding"/>
    <property type="evidence" value="ECO:0007669"/>
    <property type="project" value="UniProtKB-KW"/>
</dbReference>
<gene>
    <name evidence="9" type="ORF">g.12019</name>
    <name evidence="8" type="ORF">g.12020</name>
</gene>
<dbReference type="PROSITE" id="PS01031">
    <property type="entry name" value="SHSP"/>
    <property type="match status" value="1"/>
</dbReference>
<feature type="binding site" evidence="3">
    <location>
        <position position="100"/>
    </location>
    <ligand>
        <name>Zn(2+)</name>
        <dbReference type="ChEBI" id="CHEBI:29105"/>
        <label>1</label>
    </ligand>
</feature>
<keyword evidence="1" id="KW-0346">Stress response</keyword>
<feature type="domain" description="SHSP" evidence="7">
    <location>
        <begin position="52"/>
        <end position="161"/>
    </location>
</feature>
<evidence type="ECO:0000256" key="2">
    <source>
        <dbReference type="PIRNR" id="PIRNR036514"/>
    </source>
</evidence>
<dbReference type="PANTHER" id="PTHR45640">
    <property type="entry name" value="HEAT SHOCK PROTEIN HSP-12.2-RELATED"/>
    <property type="match status" value="1"/>
</dbReference>
<dbReference type="AlphaFoldDB" id="A0A1B6EDB9"/>
<feature type="binding site" evidence="3">
    <location>
        <position position="102"/>
    </location>
    <ligand>
        <name>Zn(2+)</name>
        <dbReference type="ChEBI" id="CHEBI:29105"/>
        <label>1</label>
    </ligand>
</feature>
<protein>
    <recommendedName>
        <fullName evidence="7">SHSP domain-containing protein</fullName>
    </recommendedName>
</protein>
<evidence type="ECO:0000313" key="8">
    <source>
        <dbReference type="EMBL" id="JAS33590.1"/>
    </source>
</evidence>
<keyword evidence="3" id="KW-0862">Zinc</keyword>
<comment type="similarity">
    <text evidence="2 4 5">Belongs to the small heat shock protein (HSP20) family.</text>
</comment>